<reference evidence="3" key="1">
    <citation type="journal article" date="2014" name="Front. Microbiol.">
        <title>High frequency of phylogenetically diverse reductive dehalogenase-homologous genes in deep subseafloor sedimentary metagenomes.</title>
        <authorList>
            <person name="Kawai M."/>
            <person name="Futagami T."/>
            <person name="Toyoda A."/>
            <person name="Takaki Y."/>
            <person name="Nishi S."/>
            <person name="Hori S."/>
            <person name="Arai W."/>
            <person name="Tsubouchi T."/>
            <person name="Morono Y."/>
            <person name="Uchiyama I."/>
            <person name="Ito T."/>
            <person name="Fujiyama A."/>
            <person name="Inagaki F."/>
            <person name="Takami H."/>
        </authorList>
    </citation>
    <scope>NUCLEOTIDE SEQUENCE</scope>
    <source>
        <strain evidence="3">Expedition CK06-06</strain>
    </source>
</reference>
<dbReference type="InterPro" id="IPR032466">
    <property type="entry name" value="Metal_Hydrolase"/>
</dbReference>
<gene>
    <name evidence="3" type="ORF">S01H1_06350</name>
</gene>
<sequence length="87" mass="9382">MGGPYPQKTYQKLAMEMPPLALMLDKRVNVALGTDGPASNSDLNMLEVMRIAGLVQKEAQRDPEALPRSQLLRLATQAPAAAMGFEG</sequence>
<evidence type="ECO:0000313" key="3">
    <source>
        <dbReference type="EMBL" id="GAF80471.1"/>
    </source>
</evidence>
<protein>
    <recommendedName>
        <fullName evidence="2">Amidohydrolase-related domain-containing protein</fullName>
    </recommendedName>
</protein>
<dbReference type="PANTHER" id="PTHR43794">
    <property type="entry name" value="AMINOHYDROLASE SSNA-RELATED"/>
    <property type="match status" value="1"/>
</dbReference>
<evidence type="ECO:0000256" key="1">
    <source>
        <dbReference type="ARBA" id="ARBA00022801"/>
    </source>
</evidence>
<dbReference type="SUPFAM" id="SSF51556">
    <property type="entry name" value="Metallo-dependent hydrolases"/>
    <property type="match status" value="1"/>
</dbReference>
<dbReference type="InterPro" id="IPR006680">
    <property type="entry name" value="Amidohydro-rel"/>
</dbReference>
<evidence type="ECO:0000259" key="2">
    <source>
        <dbReference type="Pfam" id="PF01979"/>
    </source>
</evidence>
<dbReference type="Pfam" id="PF01979">
    <property type="entry name" value="Amidohydro_1"/>
    <property type="match status" value="1"/>
</dbReference>
<proteinExistence type="predicted"/>
<comment type="caution">
    <text evidence="3">The sequence shown here is derived from an EMBL/GenBank/DDBJ whole genome shotgun (WGS) entry which is preliminary data.</text>
</comment>
<name>X0SZE1_9ZZZZ</name>
<keyword evidence="1" id="KW-0378">Hydrolase</keyword>
<feature type="non-terminal residue" evidence="3">
    <location>
        <position position="87"/>
    </location>
</feature>
<accession>X0SZE1</accession>
<dbReference type="InterPro" id="IPR050287">
    <property type="entry name" value="MTA/SAH_deaminase"/>
</dbReference>
<dbReference type="EMBL" id="BARS01003284">
    <property type="protein sequence ID" value="GAF80471.1"/>
    <property type="molecule type" value="Genomic_DNA"/>
</dbReference>
<dbReference type="GO" id="GO:0016787">
    <property type="term" value="F:hydrolase activity"/>
    <property type="evidence" value="ECO:0007669"/>
    <property type="project" value="UniProtKB-KW"/>
</dbReference>
<dbReference type="PANTHER" id="PTHR43794:SF11">
    <property type="entry name" value="AMIDOHYDROLASE-RELATED DOMAIN-CONTAINING PROTEIN"/>
    <property type="match status" value="1"/>
</dbReference>
<dbReference type="AlphaFoldDB" id="X0SZE1"/>
<feature type="domain" description="Amidohydrolase-related" evidence="2">
    <location>
        <begin position="11"/>
        <end position="85"/>
    </location>
</feature>
<organism evidence="3">
    <name type="scientific">marine sediment metagenome</name>
    <dbReference type="NCBI Taxonomy" id="412755"/>
    <lineage>
        <taxon>unclassified sequences</taxon>
        <taxon>metagenomes</taxon>
        <taxon>ecological metagenomes</taxon>
    </lineage>
</organism>
<dbReference type="Gene3D" id="3.20.20.140">
    <property type="entry name" value="Metal-dependent hydrolases"/>
    <property type="match status" value="1"/>
</dbReference>